<feature type="domain" description="External alternative NADH-ubiquinone oxidoreductase-like C-terminal" evidence="7">
    <location>
        <begin position="424"/>
        <end position="487"/>
    </location>
</feature>
<dbReference type="InterPro" id="IPR036188">
    <property type="entry name" value="FAD/NAD-bd_sf"/>
</dbReference>
<evidence type="ECO:0000256" key="1">
    <source>
        <dbReference type="ARBA" id="ARBA00005272"/>
    </source>
</evidence>
<dbReference type="GO" id="GO:0005739">
    <property type="term" value="C:mitochondrion"/>
    <property type="evidence" value="ECO:0007669"/>
    <property type="project" value="TreeGrafter"/>
</dbReference>
<evidence type="ECO:0000256" key="5">
    <source>
        <dbReference type="ARBA" id="ARBA00023027"/>
    </source>
</evidence>
<evidence type="ECO:0000259" key="7">
    <source>
        <dbReference type="Pfam" id="PF22366"/>
    </source>
</evidence>
<protein>
    <submittedName>
        <fullName evidence="8">BZ3500_MvSof-1268-A1-R1_Chr10-2g02953 protein</fullName>
    </submittedName>
</protein>
<dbReference type="InterPro" id="IPR023753">
    <property type="entry name" value="FAD/NAD-binding_dom"/>
</dbReference>
<dbReference type="GO" id="GO:0003954">
    <property type="term" value="F:NADH dehydrogenase activity"/>
    <property type="evidence" value="ECO:0007669"/>
    <property type="project" value="InterPro"/>
</dbReference>
<keyword evidence="4" id="KW-0560">Oxidoreductase</keyword>
<dbReference type="AlphaFoldDB" id="A0A2X0KYZ7"/>
<keyword evidence="2" id="KW-0285">Flavoprotein</keyword>
<feature type="domain" description="FAD/NAD(P)-binding" evidence="6">
    <location>
        <begin position="46"/>
        <end position="399"/>
    </location>
</feature>
<evidence type="ECO:0000256" key="4">
    <source>
        <dbReference type="ARBA" id="ARBA00023002"/>
    </source>
</evidence>
<organism evidence="8 9">
    <name type="scientific">Microbotryum saponariae</name>
    <dbReference type="NCBI Taxonomy" id="289078"/>
    <lineage>
        <taxon>Eukaryota</taxon>
        <taxon>Fungi</taxon>
        <taxon>Dikarya</taxon>
        <taxon>Basidiomycota</taxon>
        <taxon>Pucciniomycotina</taxon>
        <taxon>Microbotryomycetes</taxon>
        <taxon>Microbotryales</taxon>
        <taxon>Microbotryaceae</taxon>
        <taxon>Microbotryum</taxon>
    </lineage>
</organism>
<dbReference type="PRINTS" id="PR00411">
    <property type="entry name" value="PNDRDTASEI"/>
</dbReference>
<evidence type="ECO:0000256" key="3">
    <source>
        <dbReference type="ARBA" id="ARBA00022827"/>
    </source>
</evidence>
<dbReference type="PANTHER" id="PTHR43706">
    <property type="entry name" value="NADH DEHYDROGENASE"/>
    <property type="match status" value="1"/>
</dbReference>
<evidence type="ECO:0000256" key="2">
    <source>
        <dbReference type="ARBA" id="ARBA00022630"/>
    </source>
</evidence>
<comment type="similarity">
    <text evidence="1">Belongs to the NADH dehydrogenase family.</text>
</comment>
<sequence>MFRYGFKTSTKSSATVVAPKFKVAAPVRVAGSRRSFSHSSRWAKQRVVILGSGWGGYELMRKVDKRSYDVVMVSPTTYFAMTPLLASTAVGTIEFRCALEPVRRYPQVVSFQAQATSIDLKNKSIKCLPTVGGSASKLKNGSESPGTEVGSSRDFEHSALYPGVKPFALDYDILAISVGCYSQTFNTPGVKEFGHFLKDVKDARRIRSRILECFELAASPTVTDVERANLLHFVVVGGGPTGIEFAAELHDLIEEDMKRHYPHVSKFCRITIYDVSPTILGAFDKSLVEYAMAQFQRQGVQIKTERHVVKVNEASIEIKEEGTVPFGMLVWSTGLAPNPLIASLKELEHDEKTHSLRVNGHFNPKTVDGKELKDVYVIGDAAMLEQKLPATAQVANQEAVHLAKILNARVRDLPLPGPFEFHNQGIMTYIGNWKALFDRSGATQDGFKEGGRFAWLLWRSAYWVKAMSWRNRCTLAFYWFANWIFGRSITRF</sequence>
<evidence type="ECO:0000313" key="9">
    <source>
        <dbReference type="Proteomes" id="UP000249723"/>
    </source>
</evidence>
<dbReference type="SUPFAM" id="SSF51905">
    <property type="entry name" value="FAD/NAD(P)-binding domain"/>
    <property type="match status" value="2"/>
</dbReference>
<dbReference type="Proteomes" id="UP000249723">
    <property type="component" value="Unassembled WGS sequence"/>
</dbReference>
<reference evidence="9" key="1">
    <citation type="submission" date="2016-10" db="EMBL/GenBank/DDBJ databases">
        <authorList>
            <person name="Jeantristanb JTB J.-T."/>
            <person name="Ricardo R."/>
        </authorList>
    </citation>
    <scope>NUCLEOTIDE SEQUENCE [LARGE SCALE GENOMIC DNA]</scope>
</reference>
<accession>A0A2X0KYZ7</accession>
<keyword evidence="3" id="KW-0274">FAD</keyword>
<dbReference type="PRINTS" id="PR00368">
    <property type="entry name" value="FADPNR"/>
</dbReference>
<evidence type="ECO:0000259" key="6">
    <source>
        <dbReference type="Pfam" id="PF07992"/>
    </source>
</evidence>
<dbReference type="InterPro" id="IPR054585">
    <property type="entry name" value="NDH2-like_C"/>
</dbReference>
<keyword evidence="5" id="KW-0520">NAD</keyword>
<dbReference type="STRING" id="289078.A0A2X0KYZ7"/>
<evidence type="ECO:0000313" key="8">
    <source>
        <dbReference type="EMBL" id="SDA01810.1"/>
    </source>
</evidence>
<gene>
    <name evidence="8" type="ORF">BZ3500_MVSOF-1268-A1-R1_CHR10-2G02953</name>
</gene>
<dbReference type="Gene3D" id="3.50.50.100">
    <property type="match status" value="1"/>
</dbReference>
<dbReference type="PANTHER" id="PTHR43706:SF17">
    <property type="entry name" value="NADH DEHYDROGENASE (EUROFUNG)"/>
    <property type="match status" value="1"/>
</dbReference>
<dbReference type="EMBL" id="FMWP01000117">
    <property type="protein sequence ID" value="SDA01810.1"/>
    <property type="molecule type" value="Genomic_DNA"/>
</dbReference>
<dbReference type="Pfam" id="PF07992">
    <property type="entry name" value="Pyr_redox_2"/>
    <property type="match status" value="1"/>
</dbReference>
<dbReference type="InterPro" id="IPR045024">
    <property type="entry name" value="NDH-2"/>
</dbReference>
<dbReference type="Pfam" id="PF22366">
    <property type="entry name" value="NDH2_C"/>
    <property type="match status" value="1"/>
</dbReference>
<name>A0A2X0KYZ7_9BASI</name>
<proteinExistence type="inferred from homology"/>
<dbReference type="OrthoDB" id="9992747at2759"/>
<keyword evidence="9" id="KW-1185">Reference proteome</keyword>